<dbReference type="Pfam" id="PF12796">
    <property type="entry name" value="Ank_2"/>
    <property type="match status" value="1"/>
</dbReference>
<protein>
    <submittedName>
        <fullName evidence="4">Ankyrin</fullName>
    </submittedName>
</protein>
<dbReference type="PANTHER" id="PTHR24173:SF74">
    <property type="entry name" value="ANKYRIN REPEAT DOMAIN-CONTAINING PROTEIN 16"/>
    <property type="match status" value="1"/>
</dbReference>
<sequence>TALHYAASHGSTKCAQDLFKYRPAIDSADCTGRTPLIIAAKNGHNDLVELLLKCGADHTLRDSSGRTAL</sequence>
<keyword evidence="5" id="KW-1185">Reference proteome</keyword>
<dbReference type="SUPFAM" id="SSF48403">
    <property type="entry name" value="Ankyrin repeat"/>
    <property type="match status" value="1"/>
</dbReference>
<dbReference type="EMBL" id="MU002059">
    <property type="protein sequence ID" value="KAF2790699.1"/>
    <property type="molecule type" value="Genomic_DNA"/>
</dbReference>
<name>A0A6A6X2Y0_9PLEO</name>
<dbReference type="Proteomes" id="UP000799757">
    <property type="component" value="Unassembled WGS sequence"/>
</dbReference>
<dbReference type="Gene3D" id="1.25.40.20">
    <property type="entry name" value="Ankyrin repeat-containing domain"/>
    <property type="match status" value="1"/>
</dbReference>
<accession>A0A6A6X2Y0</accession>
<evidence type="ECO:0000256" key="2">
    <source>
        <dbReference type="ARBA" id="ARBA00023043"/>
    </source>
</evidence>
<feature type="non-terminal residue" evidence="4">
    <location>
        <position position="1"/>
    </location>
</feature>
<keyword evidence="2 3" id="KW-0040">ANK repeat</keyword>
<feature type="non-terminal residue" evidence="4">
    <location>
        <position position="69"/>
    </location>
</feature>
<reference evidence="4" key="1">
    <citation type="journal article" date="2020" name="Stud. Mycol.">
        <title>101 Dothideomycetes genomes: a test case for predicting lifestyles and emergence of pathogens.</title>
        <authorList>
            <person name="Haridas S."/>
            <person name="Albert R."/>
            <person name="Binder M."/>
            <person name="Bloem J."/>
            <person name="Labutti K."/>
            <person name="Salamov A."/>
            <person name="Andreopoulos B."/>
            <person name="Baker S."/>
            <person name="Barry K."/>
            <person name="Bills G."/>
            <person name="Bluhm B."/>
            <person name="Cannon C."/>
            <person name="Castanera R."/>
            <person name="Culley D."/>
            <person name="Daum C."/>
            <person name="Ezra D."/>
            <person name="Gonzalez J."/>
            <person name="Henrissat B."/>
            <person name="Kuo A."/>
            <person name="Liang C."/>
            <person name="Lipzen A."/>
            <person name="Lutzoni F."/>
            <person name="Magnuson J."/>
            <person name="Mondo S."/>
            <person name="Nolan M."/>
            <person name="Ohm R."/>
            <person name="Pangilinan J."/>
            <person name="Park H.-J."/>
            <person name="Ramirez L."/>
            <person name="Alfaro M."/>
            <person name="Sun H."/>
            <person name="Tritt A."/>
            <person name="Yoshinaga Y."/>
            <person name="Zwiers L.-H."/>
            <person name="Turgeon B."/>
            <person name="Goodwin S."/>
            <person name="Spatafora J."/>
            <person name="Crous P."/>
            <person name="Grigoriev I."/>
        </authorList>
    </citation>
    <scope>NUCLEOTIDE SEQUENCE</scope>
    <source>
        <strain evidence="4">CBS 109.77</strain>
    </source>
</reference>
<dbReference type="InterPro" id="IPR002110">
    <property type="entry name" value="Ankyrin_rpt"/>
</dbReference>
<dbReference type="InterPro" id="IPR036770">
    <property type="entry name" value="Ankyrin_rpt-contain_sf"/>
</dbReference>
<evidence type="ECO:0000313" key="5">
    <source>
        <dbReference type="Proteomes" id="UP000799757"/>
    </source>
</evidence>
<keyword evidence="1" id="KW-0677">Repeat</keyword>
<organism evidence="4 5">
    <name type="scientific">Melanomma pulvis-pyrius CBS 109.77</name>
    <dbReference type="NCBI Taxonomy" id="1314802"/>
    <lineage>
        <taxon>Eukaryota</taxon>
        <taxon>Fungi</taxon>
        <taxon>Dikarya</taxon>
        <taxon>Ascomycota</taxon>
        <taxon>Pezizomycotina</taxon>
        <taxon>Dothideomycetes</taxon>
        <taxon>Pleosporomycetidae</taxon>
        <taxon>Pleosporales</taxon>
        <taxon>Melanommataceae</taxon>
        <taxon>Melanomma</taxon>
    </lineage>
</organism>
<proteinExistence type="predicted"/>
<dbReference type="PROSITE" id="PS50297">
    <property type="entry name" value="ANK_REP_REGION"/>
    <property type="match status" value="1"/>
</dbReference>
<dbReference type="SMART" id="SM00248">
    <property type="entry name" value="ANK"/>
    <property type="match status" value="2"/>
</dbReference>
<evidence type="ECO:0000313" key="4">
    <source>
        <dbReference type="EMBL" id="KAF2790699.1"/>
    </source>
</evidence>
<evidence type="ECO:0000256" key="1">
    <source>
        <dbReference type="ARBA" id="ARBA00022737"/>
    </source>
</evidence>
<dbReference type="PANTHER" id="PTHR24173">
    <property type="entry name" value="ANKYRIN REPEAT CONTAINING"/>
    <property type="match status" value="1"/>
</dbReference>
<dbReference type="PROSITE" id="PS50088">
    <property type="entry name" value="ANK_REPEAT"/>
    <property type="match status" value="1"/>
</dbReference>
<dbReference type="AlphaFoldDB" id="A0A6A6X2Y0"/>
<dbReference type="OrthoDB" id="20872at2759"/>
<gene>
    <name evidence="4" type="ORF">K505DRAFT_220447</name>
</gene>
<feature type="repeat" description="ANK" evidence="3">
    <location>
        <begin position="31"/>
        <end position="63"/>
    </location>
</feature>
<evidence type="ECO:0000256" key="3">
    <source>
        <dbReference type="PROSITE-ProRule" id="PRU00023"/>
    </source>
</evidence>